<dbReference type="PANTHER" id="PTHR11905:SF158">
    <property type="entry name" value="DISINTEGRIN AND METALLOPROTEINASE DOMAIN-CONTAINING PROTEIN 18"/>
    <property type="match status" value="1"/>
</dbReference>
<dbReference type="SUPFAM" id="SSF55486">
    <property type="entry name" value="Metalloproteases ('zincins'), catalytic domain"/>
    <property type="match status" value="1"/>
</dbReference>
<dbReference type="Pfam" id="PF08516">
    <property type="entry name" value="ADAM_CR"/>
    <property type="match status" value="1"/>
</dbReference>
<dbReference type="Gene3D" id="4.10.70.10">
    <property type="entry name" value="Disintegrin domain"/>
    <property type="match status" value="1"/>
</dbReference>
<dbReference type="Proteomes" id="UP000611227">
    <property type="component" value="Unassembled WGS sequence"/>
</dbReference>
<reference evidence="12" key="1">
    <citation type="submission" date="2019-09" db="EMBL/GenBank/DDBJ databases">
        <title>Bird 10,000 Genomes (B10K) Project - Family phase.</title>
        <authorList>
            <person name="Zhang G."/>
        </authorList>
    </citation>
    <scope>NUCLEOTIDE SEQUENCE</scope>
    <source>
        <strain evidence="12">B10K-DU-001-30</strain>
        <tissue evidence="12">Muscle</tissue>
    </source>
</reference>
<dbReference type="GO" id="GO:0006508">
    <property type="term" value="P:proteolysis"/>
    <property type="evidence" value="ECO:0007669"/>
    <property type="project" value="InterPro"/>
</dbReference>
<evidence type="ECO:0000259" key="11">
    <source>
        <dbReference type="PROSITE" id="PS50215"/>
    </source>
</evidence>
<dbReference type="AlphaFoldDB" id="A0A852CGD5"/>
<sequence length="612" mass="66485">QGDCHYRGYVEGFPSSAVTLSTCTGLRLVLVGTGSLGMCQLPAAGGTCLLLSLGRGLLQFANVSYGIEALGSSPGFKHFVYPVSDKGTAEPLLASSHLQREMGRLEEEEMAFKARGDKEVSGCLLPWGGWRVPHPRRGLVLQEALSGHRALGEGGQGRRVFNSAAVPLFSFQMFHPLNLTILLSSLEVWTQENKISTALEAHQLQPRFVQWKQLSRAQPVHDLALLLLYKAQAASTGATMQGTACQSDAGVVAVYQRFMTVESFSVLLTQLLGHSLGMSYDDAHHCHCHRHTCIMSHMALFTEGTKAFSNCSIKDFETFLKQKGSSCLFSRGSWRRLSFQAAKCGNGVVEPGEQCDCGAGEACSKDKCCTKTCRFQPGVKCSSGLCCSDCQFKQQNTSCRLAADPECDLPEVCTGSSASCPPDLYLQDGHSCGDGTGYCYKGRCQSPELQCQLLYGRGSKSAPTACYEELNSQKDRFGHCGFHPRSGYRSCVWRDLRCGKLICTYPSSTPFPSQAAAVVYARVRQHLCVSLHYLNTSAQRDPMLVPPGTKCGSGKLCINNTCHPLSVLALECDSAVNCHGHGVCDNKGQCHCQPDWQPPDCSRRVFRLQGGS</sequence>
<dbReference type="GO" id="GO:0005886">
    <property type="term" value="C:plasma membrane"/>
    <property type="evidence" value="ECO:0007669"/>
    <property type="project" value="TreeGrafter"/>
</dbReference>
<keyword evidence="3" id="KW-0812">Transmembrane</keyword>
<dbReference type="PROSITE" id="PS50026">
    <property type="entry name" value="EGF_3"/>
    <property type="match status" value="1"/>
</dbReference>
<evidence type="ECO:0000256" key="1">
    <source>
        <dbReference type="ARBA" id="ARBA00004167"/>
    </source>
</evidence>
<dbReference type="GO" id="GO:0004222">
    <property type="term" value="F:metalloendopeptidase activity"/>
    <property type="evidence" value="ECO:0007669"/>
    <property type="project" value="InterPro"/>
</dbReference>
<feature type="non-terminal residue" evidence="12">
    <location>
        <position position="612"/>
    </location>
</feature>
<evidence type="ECO:0000256" key="4">
    <source>
        <dbReference type="ARBA" id="ARBA00022989"/>
    </source>
</evidence>
<dbReference type="CDD" id="cd04269">
    <property type="entry name" value="ZnMc_adamalysin_II_like"/>
    <property type="match status" value="1"/>
</dbReference>
<dbReference type="InterPro" id="IPR001590">
    <property type="entry name" value="Peptidase_M12B"/>
</dbReference>
<dbReference type="GO" id="GO:0008584">
    <property type="term" value="P:male gonad development"/>
    <property type="evidence" value="ECO:0007669"/>
    <property type="project" value="TreeGrafter"/>
</dbReference>
<evidence type="ECO:0000313" key="12">
    <source>
        <dbReference type="EMBL" id="NXP80173.1"/>
    </source>
</evidence>
<dbReference type="SUPFAM" id="SSF57552">
    <property type="entry name" value="Blood coagulation inhibitor (disintegrin)"/>
    <property type="match status" value="1"/>
</dbReference>
<gene>
    <name evidence="12" type="primary">Adam32</name>
    <name evidence="12" type="ORF">RAMSUL_R02133</name>
</gene>
<feature type="disulfide bond" evidence="8">
    <location>
        <begin position="288"/>
        <end position="293"/>
    </location>
</feature>
<keyword evidence="13" id="KW-1185">Reference proteome</keyword>
<feature type="domain" description="EGF-like" evidence="9">
    <location>
        <begin position="568"/>
        <end position="602"/>
    </location>
</feature>
<comment type="caution">
    <text evidence="7">Lacks conserved residue(s) required for the propagation of feature annotation.</text>
</comment>
<comment type="subcellular location">
    <subcellularLocation>
        <location evidence="1">Membrane</location>
        <topology evidence="1">Single-pass membrane protein</topology>
    </subcellularLocation>
</comment>
<proteinExistence type="predicted"/>
<dbReference type="GO" id="GO:0007155">
    <property type="term" value="P:cell adhesion"/>
    <property type="evidence" value="ECO:0007669"/>
    <property type="project" value="TreeGrafter"/>
</dbReference>
<dbReference type="InterPro" id="IPR034027">
    <property type="entry name" value="Reprolysin_adamalysin"/>
</dbReference>
<dbReference type="InterPro" id="IPR006586">
    <property type="entry name" value="ADAM_Cys-rich"/>
</dbReference>
<dbReference type="PROSITE" id="PS50215">
    <property type="entry name" value="ADAM_MEPRO"/>
    <property type="match status" value="1"/>
</dbReference>
<feature type="domain" description="Peptidase M12B" evidence="11">
    <location>
        <begin position="173"/>
        <end position="332"/>
    </location>
</feature>
<dbReference type="Pfam" id="PF07974">
    <property type="entry name" value="EGF_2"/>
    <property type="match status" value="1"/>
</dbReference>
<comment type="caution">
    <text evidence="12">The sequence shown here is derived from an EMBL/GenBank/DDBJ whole genome shotgun (WGS) entry which is preliminary data.</text>
</comment>
<feature type="disulfide bond" evidence="7">
    <location>
        <begin position="592"/>
        <end position="601"/>
    </location>
</feature>
<dbReference type="PANTHER" id="PTHR11905">
    <property type="entry name" value="ADAM A DISINTEGRIN AND METALLOPROTEASE DOMAIN"/>
    <property type="match status" value="1"/>
</dbReference>
<dbReference type="InterPro" id="IPR036436">
    <property type="entry name" value="Disintegrin_dom_sf"/>
</dbReference>
<dbReference type="SMART" id="SM00608">
    <property type="entry name" value="ACR"/>
    <property type="match status" value="1"/>
</dbReference>
<keyword evidence="5" id="KW-0472">Membrane</keyword>
<dbReference type="InterPro" id="IPR024079">
    <property type="entry name" value="MetalloPept_cat_dom_sf"/>
</dbReference>
<dbReference type="Pfam" id="PF01421">
    <property type="entry name" value="Reprolysin"/>
    <property type="match status" value="1"/>
</dbReference>
<dbReference type="GO" id="GO:0007339">
    <property type="term" value="P:binding of sperm to zona pellucida"/>
    <property type="evidence" value="ECO:0007669"/>
    <property type="project" value="TreeGrafter"/>
</dbReference>
<evidence type="ECO:0000256" key="5">
    <source>
        <dbReference type="ARBA" id="ARBA00023136"/>
    </source>
</evidence>
<accession>A0A852CGD5</accession>
<dbReference type="Pfam" id="PF00200">
    <property type="entry name" value="Disintegrin"/>
    <property type="match status" value="1"/>
</dbReference>
<dbReference type="InterPro" id="IPR000742">
    <property type="entry name" value="EGF"/>
</dbReference>
<evidence type="ECO:0000259" key="10">
    <source>
        <dbReference type="PROSITE" id="PS50214"/>
    </source>
</evidence>
<dbReference type="InterPro" id="IPR018358">
    <property type="entry name" value="Disintegrin_CS"/>
</dbReference>
<keyword evidence="6 7" id="KW-1015">Disulfide bond</keyword>
<dbReference type="InterPro" id="IPR001762">
    <property type="entry name" value="Disintegrin_dom"/>
</dbReference>
<evidence type="ECO:0000256" key="8">
    <source>
        <dbReference type="PROSITE-ProRule" id="PRU00276"/>
    </source>
</evidence>
<dbReference type="PROSITE" id="PS00427">
    <property type="entry name" value="DISINTEGRIN_1"/>
    <property type="match status" value="1"/>
</dbReference>
<dbReference type="Gene3D" id="3.40.390.10">
    <property type="entry name" value="Collagenase (Catalytic Domain)"/>
    <property type="match status" value="1"/>
</dbReference>
<evidence type="ECO:0000313" key="13">
    <source>
        <dbReference type="Proteomes" id="UP000611227"/>
    </source>
</evidence>
<feature type="domain" description="Disintegrin" evidence="10">
    <location>
        <begin position="341"/>
        <end position="428"/>
    </location>
</feature>
<dbReference type="FunFam" id="4.10.70.10:FF:000001">
    <property type="entry name" value="Disintegrin and metalloproteinase domain-containing protein 22"/>
    <property type="match status" value="1"/>
</dbReference>
<dbReference type="SMART" id="SM00050">
    <property type="entry name" value="DISIN"/>
    <property type="match status" value="1"/>
</dbReference>
<dbReference type="PROSITE" id="PS50214">
    <property type="entry name" value="DISINTEGRIN_2"/>
    <property type="match status" value="1"/>
</dbReference>
<evidence type="ECO:0000256" key="6">
    <source>
        <dbReference type="ARBA" id="ARBA00023157"/>
    </source>
</evidence>
<name>A0A852CGD5_9PICI</name>
<keyword evidence="2 7" id="KW-0245">EGF-like domain</keyword>
<dbReference type="InterPro" id="IPR013111">
    <property type="entry name" value="EGF_extracell"/>
</dbReference>
<dbReference type="EMBL" id="WBNM01035598">
    <property type="protein sequence ID" value="NXP80173.1"/>
    <property type="molecule type" value="Genomic_DNA"/>
</dbReference>
<evidence type="ECO:0000256" key="7">
    <source>
        <dbReference type="PROSITE-ProRule" id="PRU00076"/>
    </source>
</evidence>
<keyword evidence="4" id="KW-1133">Transmembrane helix</keyword>
<feature type="non-terminal residue" evidence="12">
    <location>
        <position position="1"/>
    </location>
</feature>
<organism evidence="12 13">
    <name type="scientific">Ramphastos sulfuratus</name>
    <dbReference type="NCBI Taxonomy" id="322582"/>
    <lineage>
        <taxon>Eukaryota</taxon>
        <taxon>Metazoa</taxon>
        <taxon>Chordata</taxon>
        <taxon>Craniata</taxon>
        <taxon>Vertebrata</taxon>
        <taxon>Euteleostomi</taxon>
        <taxon>Archelosauria</taxon>
        <taxon>Archosauria</taxon>
        <taxon>Dinosauria</taxon>
        <taxon>Saurischia</taxon>
        <taxon>Theropoda</taxon>
        <taxon>Coelurosauria</taxon>
        <taxon>Aves</taxon>
        <taxon>Neognathae</taxon>
        <taxon>Neoaves</taxon>
        <taxon>Telluraves</taxon>
        <taxon>Coraciimorphae</taxon>
        <taxon>Piciformes</taxon>
        <taxon>Ramphastidae</taxon>
        <taxon>Ramphastos</taxon>
    </lineage>
</organism>
<protein>
    <submittedName>
        <fullName evidence="12">ADA32 protein</fullName>
    </submittedName>
</protein>
<evidence type="ECO:0000256" key="3">
    <source>
        <dbReference type="ARBA" id="ARBA00022692"/>
    </source>
</evidence>
<evidence type="ECO:0000259" key="9">
    <source>
        <dbReference type="PROSITE" id="PS50026"/>
    </source>
</evidence>
<evidence type="ECO:0000256" key="2">
    <source>
        <dbReference type="ARBA" id="ARBA00022536"/>
    </source>
</evidence>